<gene>
    <name evidence="1" type="ORF">BNGNOALE_00041</name>
</gene>
<dbReference type="Pfam" id="PF05942">
    <property type="entry name" value="PaREP1"/>
    <property type="match status" value="1"/>
</dbReference>
<accession>A0A7G9Z580</accession>
<dbReference type="PANTHER" id="PTHR34237:SF4">
    <property type="entry name" value="PAREP1 FAMILY PROTEIN"/>
    <property type="match status" value="1"/>
</dbReference>
<dbReference type="PANTHER" id="PTHR34237">
    <property type="entry name" value="PAREP8-RELATED"/>
    <property type="match status" value="1"/>
</dbReference>
<dbReference type="AlphaFoldDB" id="A0A7G9Z580"/>
<dbReference type="Gene3D" id="1.20.120.330">
    <property type="entry name" value="Nucleotidyltransferases domain 2"/>
    <property type="match status" value="1"/>
</dbReference>
<dbReference type="EMBL" id="MT631613">
    <property type="protein sequence ID" value="QNO55414.1"/>
    <property type="molecule type" value="Genomic_DNA"/>
</dbReference>
<proteinExistence type="predicted"/>
<reference evidence="1" key="1">
    <citation type="submission" date="2020-06" db="EMBL/GenBank/DDBJ databases">
        <title>Unique genomic features of the anaerobic methanotrophic archaea.</title>
        <authorList>
            <person name="Chadwick G.L."/>
            <person name="Skennerton C.T."/>
            <person name="Laso-Perez R."/>
            <person name="Leu A.O."/>
            <person name="Speth D.R."/>
            <person name="Yu H."/>
            <person name="Morgan-Lang C."/>
            <person name="Hatzenpichler R."/>
            <person name="Goudeau D."/>
            <person name="Malmstrom R."/>
            <person name="Brazelton W.J."/>
            <person name="Woyke T."/>
            <person name="Hallam S.J."/>
            <person name="Tyson G.W."/>
            <person name="Wegener G."/>
            <person name="Boetius A."/>
            <person name="Orphan V."/>
        </authorList>
    </citation>
    <scope>NUCLEOTIDE SEQUENCE</scope>
</reference>
<name>A0A7G9Z580_9EURY</name>
<evidence type="ECO:0000313" key="1">
    <source>
        <dbReference type="EMBL" id="QNO55414.1"/>
    </source>
</evidence>
<protein>
    <submittedName>
        <fullName evidence="1">Uncharacterized protein</fullName>
    </submittedName>
</protein>
<organism evidence="1">
    <name type="scientific">Candidatus Methanophaga sp. ANME-1 ERB7</name>
    <dbReference type="NCBI Taxonomy" id="2759913"/>
    <lineage>
        <taxon>Archaea</taxon>
        <taxon>Methanobacteriati</taxon>
        <taxon>Methanobacteriota</taxon>
        <taxon>Stenosarchaea group</taxon>
        <taxon>Methanomicrobia</taxon>
        <taxon>Candidatus Methanophagales</taxon>
        <taxon>Candidatus Methanophagaceae</taxon>
        <taxon>Candidatus Methanophaga</taxon>
    </lineage>
</organism>
<sequence>MEWRDAEKIGRWTTPLLHRAVRNLRRIECELIREAWVDAWFLHTSGFHENQLGAEEVLDYISNIKNLVAWFNGRKMHR</sequence>
<dbReference type="InterPro" id="IPR010268">
    <property type="entry name" value="PaREP1"/>
</dbReference>